<evidence type="ECO:0000313" key="2">
    <source>
        <dbReference type="Proteomes" id="UP001222027"/>
    </source>
</evidence>
<organism evidence="1 2">
    <name type="scientific">Ensete ventricosum</name>
    <name type="common">Abyssinian banana</name>
    <name type="synonym">Musa ensete</name>
    <dbReference type="NCBI Taxonomy" id="4639"/>
    <lineage>
        <taxon>Eukaryota</taxon>
        <taxon>Viridiplantae</taxon>
        <taxon>Streptophyta</taxon>
        <taxon>Embryophyta</taxon>
        <taxon>Tracheophyta</taxon>
        <taxon>Spermatophyta</taxon>
        <taxon>Magnoliopsida</taxon>
        <taxon>Liliopsida</taxon>
        <taxon>Zingiberales</taxon>
        <taxon>Musaceae</taxon>
        <taxon>Ensete</taxon>
    </lineage>
</organism>
<keyword evidence="2" id="KW-1185">Reference proteome</keyword>
<dbReference type="EMBL" id="JAQQAF010000007">
    <property type="protein sequence ID" value="KAJ8471007.1"/>
    <property type="molecule type" value="Genomic_DNA"/>
</dbReference>
<dbReference type="AlphaFoldDB" id="A0AAV8Q7M1"/>
<reference evidence="1 2" key="1">
    <citation type="submission" date="2022-12" db="EMBL/GenBank/DDBJ databases">
        <title>Chromosome-scale assembly of the Ensete ventricosum genome.</title>
        <authorList>
            <person name="Dussert Y."/>
            <person name="Stocks J."/>
            <person name="Wendawek A."/>
            <person name="Woldeyes F."/>
            <person name="Nichols R.A."/>
            <person name="Borrell J.S."/>
        </authorList>
    </citation>
    <scope>NUCLEOTIDE SEQUENCE [LARGE SCALE GENOMIC DNA]</scope>
    <source>
        <strain evidence="2">cv. Maze</strain>
        <tissue evidence="1">Seeds</tissue>
    </source>
</reference>
<protein>
    <submittedName>
        <fullName evidence="1">Uncharacterized protein</fullName>
    </submittedName>
</protein>
<gene>
    <name evidence="1" type="ORF">OPV22_025350</name>
</gene>
<comment type="caution">
    <text evidence="1">The sequence shown here is derived from an EMBL/GenBank/DDBJ whole genome shotgun (WGS) entry which is preliminary data.</text>
</comment>
<dbReference type="Proteomes" id="UP001222027">
    <property type="component" value="Unassembled WGS sequence"/>
</dbReference>
<name>A0AAV8Q7M1_ENSVE</name>
<accession>A0AAV8Q7M1</accession>
<evidence type="ECO:0000313" key="1">
    <source>
        <dbReference type="EMBL" id="KAJ8471007.1"/>
    </source>
</evidence>
<proteinExistence type="predicted"/>
<sequence length="79" mass="8787">MAEATTEVYRHGRDAGAEVWEPVRECRYLVFKLATDSVPKMTFCIPNAPLLYGIGQGCERASRHRVLGAACAKRSLTFL</sequence>